<evidence type="ECO:0000259" key="2">
    <source>
        <dbReference type="Pfam" id="PF03795"/>
    </source>
</evidence>
<keyword evidence="4" id="KW-1185">Reference proteome</keyword>
<dbReference type="InterPro" id="IPR011008">
    <property type="entry name" value="Dimeric_a/b-barrel"/>
</dbReference>
<comment type="caution">
    <text evidence="3">The sequence shown here is derived from an EMBL/GenBank/DDBJ whole genome shotgun (WGS) entry which is preliminary data.</text>
</comment>
<proteinExistence type="inferred from homology"/>
<dbReference type="PANTHER" id="PTHR33606:SF3">
    <property type="entry name" value="PROTEIN YCII"/>
    <property type="match status" value="1"/>
</dbReference>
<evidence type="ECO:0000313" key="4">
    <source>
        <dbReference type="Proteomes" id="UP001201985"/>
    </source>
</evidence>
<dbReference type="InterPro" id="IPR005545">
    <property type="entry name" value="YCII"/>
</dbReference>
<feature type="domain" description="YCII-related" evidence="2">
    <location>
        <begin position="109"/>
        <end position="191"/>
    </location>
</feature>
<dbReference type="RefSeq" id="WP_202910466.1">
    <property type="nucleotide sequence ID" value="NZ_JALBUU010000125.1"/>
</dbReference>
<sequence length="210" mass="22269">MECRLIVAQASAEAGARIGAVRAEHLALIGPMAEAGELLLGVPLLDAAGGFRGSLMLVSTEAAERYLDREPFRRNGIWRSHAVQAFRIAPLPYRPLPCGALPAQATHTVALARDGQDAGAPARRLAVREAHLGRVRPAAEAGTLALGGAILDAPGGRMCGSMAITAHPTLEQAQAWWAEDPYMTGGVWREVSWHATRFAPLPYRALPGGE</sequence>
<comment type="similarity">
    <text evidence="1">Belongs to the YciI family.</text>
</comment>
<accession>A0ABS9WCE1</accession>
<reference evidence="3 4" key="1">
    <citation type="submission" date="2022-03" db="EMBL/GenBank/DDBJ databases">
        <title>Complete genome analysis of Roseomonas KG 17.1 : a prolific producer of plant growth promoters.</title>
        <authorList>
            <person name="Saadouli I."/>
            <person name="Najjari A."/>
            <person name="Mosbah A."/>
            <person name="Ouzari H.I."/>
        </authorList>
    </citation>
    <scope>NUCLEOTIDE SEQUENCE [LARGE SCALE GENOMIC DNA]</scope>
    <source>
        <strain evidence="3 4">KG17-1</strain>
    </source>
</reference>
<name>A0ABS9WCE1_9PROT</name>
<dbReference type="Gene3D" id="3.30.70.1060">
    <property type="entry name" value="Dimeric alpha+beta barrel"/>
    <property type="match status" value="2"/>
</dbReference>
<dbReference type="PANTHER" id="PTHR33606">
    <property type="entry name" value="PROTEIN YCII"/>
    <property type="match status" value="1"/>
</dbReference>
<dbReference type="SUPFAM" id="SSF54909">
    <property type="entry name" value="Dimeric alpha+beta barrel"/>
    <property type="match status" value="2"/>
</dbReference>
<dbReference type="Pfam" id="PF03795">
    <property type="entry name" value="YCII"/>
    <property type="match status" value="1"/>
</dbReference>
<gene>
    <name evidence="3" type="ORF">MON41_25335</name>
</gene>
<dbReference type="EMBL" id="JALBUU010000125">
    <property type="protein sequence ID" value="MCI0756963.1"/>
    <property type="molecule type" value="Genomic_DNA"/>
</dbReference>
<protein>
    <submittedName>
        <fullName evidence="3">YciI family protein</fullName>
    </submittedName>
</protein>
<evidence type="ECO:0000313" key="3">
    <source>
        <dbReference type="EMBL" id="MCI0756963.1"/>
    </source>
</evidence>
<organism evidence="3 4">
    <name type="scientific">Teichococcus vastitatis</name>
    <dbReference type="NCBI Taxonomy" id="2307076"/>
    <lineage>
        <taxon>Bacteria</taxon>
        <taxon>Pseudomonadati</taxon>
        <taxon>Pseudomonadota</taxon>
        <taxon>Alphaproteobacteria</taxon>
        <taxon>Acetobacterales</taxon>
        <taxon>Roseomonadaceae</taxon>
        <taxon>Roseomonas</taxon>
    </lineage>
</organism>
<dbReference type="Proteomes" id="UP001201985">
    <property type="component" value="Unassembled WGS sequence"/>
</dbReference>
<dbReference type="InterPro" id="IPR051807">
    <property type="entry name" value="Sec-metab_biosynth-assoc"/>
</dbReference>
<evidence type="ECO:0000256" key="1">
    <source>
        <dbReference type="ARBA" id="ARBA00007689"/>
    </source>
</evidence>